<sequence>MEVTNWNERLNETELKVLGFVTKHHGEQKRKYTHEPYVNHLVRVALLVKDYPDDSRMVMAALCHDLLEDTECTMAELYQFLSGIGLNGADSDYICFWVKELTDVFTSEAYPQFNRKTRKDLEAARLWEISPDAQTIKYCDLIDNTTSIVEHGGGFAKVYLKEKKRILVNMNKGNQELYQKASSIVEKI</sequence>
<dbReference type="EMBL" id="PYFT01000001">
    <property type="protein sequence ID" value="PSR54266.1"/>
    <property type="molecule type" value="Genomic_DNA"/>
</dbReference>
<evidence type="ECO:0000313" key="2">
    <source>
        <dbReference type="EMBL" id="PSR54266.1"/>
    </source>
</evidence>
<dbReference type="PANTHER" id="PTHR46246:SF1">
    <property type="entry name" value="GUANOSINE-3',5'-BIS(DIPHOSPHATE) 3'-PYROPHOSPHOHYDROLASE MESH1"/>
    <property type="match status" value="1"/>
</dbReference>
<dbReference type="Gene3D" id="1.10.3210.10">
    <property type="entry name" value="Hypothetical protein af1432"/>
    <property type="match status" value="1"/>
</dbReference>
<dbReference type="Pfam" id="PF13328">
    <property type="entry name" value="HD_4"/>
    <property type="match status" value="1"/>
</dbReference>
<feature type="domain" description="HD/PDEase" evidence="1">
    <location>
        <begin position="33"/>
        <end position="154"/>
    </location>
</feature>
<dbReference type="OrthoDB" id="9802385at2"/>
<dbReference type="CDD" id="cd00077">
    <property type="entry name" value="HDc"/>
    <property type="match status" value="1"/>
</dbReference>
<dbReference type="GO" id="GO:0008893">
    <property type="term" value="F:guanosine-3',5'-bis(diphosphate) 3'-diphosphatase activity"/>
    <property type="evidence" value="ECO:0007669"/>
    <property type="project" value="TreeGrafter"/>
</dbReference>
<reference evidence="2 3" key="1">
    <citation type="submission" date="2018-03" db="EMBL/GenBank/DDBJ databases">
        <title>Adhaeribacter sp. HMF7605 Genome sequencing and assembly.</title>
        <authorList>
            <person name="Kang H."/>
            <person name="Kang J."/>
            <person name="Cha I."/>
            <person name="Kim H."/>
            <person name="Joh K."/>
        </authorList>
    </citation>
    <scope>NUCLEOTIDE SEQUENCE [LARGE SCALE GENOMIC DNA]</scope>
    <source>
        <strain evidence="2 3">HMF7605</strain>
    </source>
</reference>
<comment type="caution">
    <text evidence="2">The sequence shown here is derived from an EMBL/GenBank/DDBJ whole genome shotgun (WGS) entry which is preliminary data.</text>
</comment>
<dbReference type="SUPFAM" id="SSF109604">
    <property type="entry name" value="HD-domain/PDEase-like"/>
    <property type="match status" value="1"/>
</dbReference>
<dbReference type="AlphaFoldDB" id="A0A2T2YFG9"/>
<evidence type="ECO:0000313" key="3">
    <source>
        <dbReference type="Proteomes" id="UP000240357"/>
    </source>
</evidence>
<proteinExistence type="predicted"/>
<dbReference type="PANTHER" id="PTHR46246">
    <property type="entry name" value="GUANOSINE-3',5'-BIS(DIPHOSPHATE) 3'-PYROPHOSPHOHYDROLASE MESH1"/>
    <property type="match status" value="1"/>
</dbReference>
<dbReference type="RefSeq" id="WP_106929782.1">
    <property type="nucleotide sequence ID" value="NZ_PYFT01000001.1"/>
</dbReference>
<dbReference type="InterPro" id="IPR003607">
    <property type="entry name" value="HD/PDEase_dom"/>
</dbReference>
<dbReference type="Proteomes" id="UP000240357">
    <property type="component" value="Unassembled WGS sequence"/>
</dbReference>
<organism evidence="2 3">
    <name type="scientific">Adhaeribacter arboris</name>
    <dbReference type="NCBI Taxonomy" id="2072846"/>
    <lineage>
        <taxon>Bacteria</taxon>
        <taxon>Pseudomonadati</taxon>
        <taxon>Bacteroidota</taxon>
        <taxon>Cytophagia</taxon>
        <taxon>Cytophagales</taxon>
        <taxon>Hymenobacteraceae</taxon>
        <taxon>Adhaeribacter</taxon>
    </lineage>
</organism>
<keyword evidence="3" id="KW-1185">Reference proteome</keyword>
<keyword evidence="2" id="KW-0378">Hydrolase</keyword>
<evidence type="ECO:0000259" key="1">
    <source>
        <dbReference type="SMART" id="SM00471"/>
    </source>
</evidence>
<dbReference type="InterPro" id="IPR052194">
    <property type="entry name" value="MESH1"/>
</dbReference>
<protein>
    <submittedName>
        <fullName evidence="2">Metal-dependent phosphohydrolase</fullName>
    </submittedName>
</protein>
<name>A0A2T2YFG9_9BACT</name>
<accession>A0A2T2YFG9</accession>
<dbReference type="SMART" id="SM00471">
    <property type="entry name" value="HDc"/>
    <property type="match status" value="1"/>
</dbReference>
<gene>
    <name evidence="2" type="ORF">AHMF7605_12405</name>
</gene>